<dbReference type="NCBIfam" id="NF002885">
    <property type="entry name" value="PRK03354.1"/>
    <property type="match status" value="1"/>
</dbReference>
<dbReference type="FunFam" id="2.40.110.10:FF:000002">
    <property type="entry name" value="Acyl-CoA dehydrogenase fadE12"/>
    <property type="match status" value="1"/>
</dbReference>
<dbReference type="InterPro" id="IPR046373">
    <property type="entry name" value="Acyl-CoA_Oxase/DH_mid-dom_sf"/>
</dbReference>
<dbReference type="Gene3D" id="2.40.110.10">
    <property type="entry name" value="Butyryl-CoA Dehydrogenase, subunit A, domain 2"/>
    <property type="match status" value="1"/>
</dbReference>
<evidence type="ECO:0000256" key="3">
    <source>
        <dbReference type="ARBA" id="ARBA00022630"/>
    </source>
</evidence>
<gene>
    <name evidence="10" type="primary">caiA_2</name>
    <name evidence="10" type="ORF">NCTC7922_05652</name>
</gene>
<dbReference type="EMBL" id="UGFC01000006">
    <property type="protein sequence ID" value="STM19554.1"/>
    <property type="molecule type" value="Genomic_DNA"/>
</dbReference>
<dbReference type="PANTHER" id="PTHR43884:SF12">
    <property type="entry name" value="ISOVALERYL-COA DEHYDROGENASE, MITOCHONDRIAL-RELATED"/>
    <property type="match status" value="1"/>
</dbReference>
<evidence type="ECO:0000313" key="11">
    <source>
        <dbReference type="Proteomes" id="UP000254174"/>
    </source>
</evidence>
<keyword evidence="4 6" id="KW-0274">FAD</keyword>
<evidence type="ECO:0000256" key="5">
    <source>
        <dbReference type="ARBA" id="ARBA00023002"/>
    </source>
</evidence>
<dbReference type="AlphaFoldDB" id="A0A377DER0"/>
<dbReference type="PANTHER" id="PTHR43884">
    <property type="entry name" value="ACYL-COA DEHYDROGENASE"/>
    <property type="match status" value="1"/>
</dbReference>
<reference evidence="10 11" key="1">
    <citation type="submission" date="2018-06" db="EMBL/GenBank/DDBJ databases">
        <authorList>
            <consortium name="Pathogen Informatics"/>
            <person name="Doyle S."/>
        </authorList>
    </citation>
    <scope>NUCLEOTIDE SEQUENCE [LARGE SCALE GENOMIC DNA]</scope>
    <source>
        <strain evidence="10 11">NCTC7922</strain>
    </source>
</reference>
<dbReference type="GO" id="GO:0050660">
    <property type="term" value="F:flavin adenine dinucleotide binding"/>
    <property type="evidence" value="ECO:0007669"/>
    <property type="project" value="InterPro"/>
</dbReference>
<dbReference type="InterPro" id="IPR006089">
    <property type="entry name" value="Acyl-CoA_DH_CS"/>
</dbReference>
<accession>A0A377DER0</accession>
<dbReference type="InterPro" id="IPR037069">
    <property type="entry name" value="AcylCoA_DH/ox_N_sf"/>
</dbReference>
<evidence type="ECO:0000259" key="9">
    <source>
        <dbReference type="Pfam" id="PF02771"/>
    </source>
</evidence>
<sequence length="355" mass="39632">MDFNLNDEQELFVAGIRELMASENWEAYFAECDRDSVYPERFVKALADMGIDSLLIPEEHGGLDAGFVTLAAVWMELGRLGAPTYVLYQLPGGFNTFLREGTQEQIDKIMAFRGTGKQMWNSAITEPGAGSDVGSLKTTYTRRNGKIYLNGSKCFITSSAYTPYIVVMARDGASPDKPVYTEWFVDMSKPGIKVTKLEKLGLRMDSCCEITFDDVELDEKDMFGREGNGFNRVKEEFDHERFLVALTNYGTAMCAFEDAARYANQRVQFGEAIGRFQLIQEKFAHMAIKLNSMKNMLYEAAWKADNGTITSGDAAMCNTSAPMRHLKWWIAQCRCWAVSGLRATTASAASGVICV</sequence>
<evidence type="ECO:0000313" key="10">
    <source>
        <dbReference type="EMBL" id="STM19554.1"/>
    </source>
</evidence>
<dbReference type="InterPro" id="IPR006091">
    <property type="entry name" value="Acyl-CoA_Oxase/DH_mid-dom"/>
</dbReference>
<dbReference type="SUPFAM" id="SSF47203">
    <property type="entry name" value="Acyl-CoA dehydrogenase C-terminal domain-like"/>
    <property type="match status" value="1"/>
</dbReference>
<feature type="domain" description="Acyl-CoA dehydrogenase/oxidase C-terminal" evidence="7">
    <location>
        <begin position="227"/>
        <end position="322"/>
    </location>
</feature>
<keyword evidence="3 6" id="KW-0285">Flavoprotein</keyword>
<dbReference type="PROSITE" id="PS00072">
    <property type="entry name" value="ACYL_COA_DH_1"/>
    <property type="match status" value="1"/>
</dbReference>
<proteinExistence type="inferred from homology"/>
<dbReference type="Gene3D" id="1.20.140.10">
    <property type="entry name" value="Butyryl-CoA Dehydrogenase, subunit A, domain 3"/>
    <property type="match status" value="1"/>
</dbReference>
<dbReference type="Pfam" id="PF02771">
    <property type="entry name" value="Acyl-CoA_dh_N"/>
    <property type="match status" value="1"/>
</dbReference>
<keyword evidence="5 6" id="KW-0560">Oxidoreductase</keyword>
<evidence type="ECO:0000259" key="7">
    <source>
        <dbReference type="Pfam" id="PF00441"/>
    </source>
</evidence>
<feature type="domain" description="Acyl-CoA dehydrogenase/oxidase N-terminal" evidence="9">
    <location>
        <begin position="6"/>
        <end position="109"/>
    </location>
</feature>
<evidence type="ECO:0000256" key="4">
    <source>
        <dbReference type="ARBA" id="ARBA00022827"/>
    </source>
</evidence>
<dbReference type="FunFam" id="1.10.540.10:FF:000005">
    <property type="entry name" value="Crotonobetainyl-CoA reductase"/>
    <property type="match status" value="1"/>
</dbReference>
<dbReference type="SUPFAM" id="SSF56645">
    <property type="entry name" value="Acyl-CoA dehydrogenase NM domain-like"/>
    <property type="match status" value="1"/>
</dbReference>
<name>A0A377DER0_ECOLX</name>
<evidence type="ECO:0000256" key="1">
    <source>
        <dbReference type="ARBA" id="ARBA00001974"/>
    </source>
</evidence>
<dbReference type="InterPro" id="IPR013786">
    <property type="entry name" value="AcylCoA_DH/ox_N"/>
</dbReference>
<dbReference type="Gene3D" id="1.10.540.10">
    <property type="entry name" value="Acyl-CoA dehydrogenase/oxidase, N-terminal domain"/>
    <property type="match status" value="1"/>
</dbReference>
<dbReference type="Pfam" id="PF02770">
    <property type="entry name" value="Acyl-CoA_dh_M"/>
    <property type="match status" value="1"/>
</dbReference>
<dbReference type="InterPro" id="IPR009100">
    <property type="entry name" value="AcylCoA_DH/oxidase_NM_dom_sf"/>
</dbReference>
<comment type="cofactor">
    <cofactor evidence="1 6">
        <name>FAD</name>
        <dbReference type="ChEBI" id="CHEBI:57692"/>
    </cofactor>
</comment>
<dbReference type="Pfam" id="PF00441">
    <property type="entry name" value="Acyl-CoA_dh_1"/>
    <property type="match status" value="1"/>
</dbReference>
<evidence type="ECO:0000256" key="6">
    <source>
        <dbReference type="RuleBase" id="RU362125"/>
    </source>
</evidence>
<evidence type="ECO:0000259" key="8">
    <source>
        <dbReference type="Pfam" id="PF02770"/>
    </source>
</evidence>
<dbReference type="CDD" id="cd00567">
    <property type="entry name" value="ACAD"/>
    <property type="match status" value="1"/>
</dbReference>
<dbReference type="InterPro" id="IPR036250">
    <property type="entry name" value="AcylCo_DH-like_C"/>
</dbReference>
<dbReference type="InterPro" id="IPR009075">
    <property type="entry name" value="AcylCo_DH/oxidase_C"/>
</dbReference>
<dbReference type="EC" id="1.3.99.-" evidence="10"/>
<dbReference type="Proteomes" id="UP000254174">
    <property type="component" value="Unassembled WGS sequence"/>
</dbReference>
<dbReference type="GO" id="GO:0003995">
    <property type="term" value="F:acyl-CoA dehydrogenase activity"/>
    <property type="evidence" value="ECO:0007669"/>
    <property type="project" value="InterPro"/>
</dbReference>
<evidence type="ECO:0000256" key="2">
    <source>
        <dbReference type="ARBA" id="ARBA00009347"/>
    </source>
</evidence>
<protein>
    <submittedName>
        <fullName evidence="10">Crotonobetainyl-CoA dehydrogenase</fullName>
        <ecNumber evidence="10">1.3.99.-</ecNumber>
    </submittedName>
</protein>
<feature type="domain" description="Acyl-CoA oxidase/dehydrogenase middle" evidence="8">
    <location>
        <begin position="123"/>
        <end position="215"/>
    </location>
</feature>
<organism evidence="10 11">
    <name type="scientific">Escherichia coli</name>
    <dbReference type="NCBI Taxonomy" id="562"/>
    <lineage>
        <taxon>Bacteria</taxon>
        <taxon>Pseudomonadati</taxon>
        <taxon>Pseudomonadota</taxon>
        <taxon>Gammaproteobacteria</taxon>
        <taxon>Enterobacterales</taxon>
        <taxon>Enterobacteriaceae</taxon>
        <taxon>Escherichia</taxon>
    </lineage>
</organism>
<comment type="similarity">
    <text evidence="2 6">Belongs to the acyl-CoA dehydrogenase family.</text>
</comment>